<dbReference type="STRING" id="1724.GCA_001044175_00656"/>
<evidence type="ECO:0000256" key="2">
    <source>
        <dbReference type="SAM" id="SignalP"/>
    </source>
</evidence>
<sequence length="797" mass="82947">MMRTLRGLLAVGVAGTVLFGTSFPAAAAPFPQSPTHPDYSELWANPVVRVGEKDAEETLTAELVEVTPFTSDGSVSATVRLTNRSSEPITQASITARRAGAVATVAEARRALAQDVGAYTTVGETTALEDLAPGESAEVTLTYEAENPLSLNFTGTYPLLFAISGQAITPEGARLISTSERTLIRVEAGASDAPTDASPDAAVPEVSLLLPLTARTYITPGETGEAPEDPPLLLQNESFSEQLSPGGRLLELLDVYADALTGPAAAGTCLAVDPAIVYTASRMVDGYQVAGERGVVDTQPRRLRDSWTTENTAPDTSDGTGADAAATFLETLRGLAADHCVTALPWANADLGAVARTNNAWLMRETLERGQGTLATILGIKPRTNLVIPGSGYLEPGTEPTMAWADATTTTVFETGGLAAAWEAATQEDRGALTTAAAPGEPIPAQQPVGVLVAGNTVQADTPIADLGANIHAVTFDASLAATLAATGAQPRTTAYSNPAFRYDYRVDSETARATTAANSLHLALGTAAQDEERLLIMPPADVDASTARLIVDTLAGEDVAYVPATAAEVSPGTNTGTPFTDPAAYGDTEVQPLAQQAFIADDISRLLINDPGIALTRYGYTAPLRRDMITALSATGRSTIAGFDTSVEATRQRTTVLRDTLRGIVSSVALLPPGNVFTRTSDNSPLLIAVRNGLPLPAHTSIKYTSDDGMVISTPDSVIIPARGSLTIQMTADTPDGENASTADLWLATTDGARISDPITISVRTRTDAIRIGVVAASIIAAAGLALIYGIGKRRR</sequence>
<reference evidence="3 4" key="1">
    <citation type="submission" date="2017-10" db="EMBL/GenBank/DDBJ databases">
        <title>Sequencing the genomes of 1000 actinobacteria strains.</title>
        <authorList>
            <person name="Klenk H.-P."/>
        </authorList>
    </citation>
    <scope>NUCLEOTIDE SEQUENCE [LARGE SCALE GENOMIC DNA]</scope>
    <source>
        <strain evidence="3 4">DSM 20688</strain>
    </source>
</reference>
<comment type="caution">
    <text evidence="3">The sequence shown here is derived from an EMBL/GenBank/DDBJ whole genome shotgun (WGS) entry which is preliminary data.</text>
</comment>
<keyword evidence="4" id="KW-1185">Reference proteome</keyword>
<proteinExistence type="predicted"/>
<keyword evidence="1" id="KW-0812">Transmembrane</keyword>
<feature type="transmembrane region" description="Helical" evidence="1">
    <location>
        <begin position="770"/>
        <end position="792"/>
    </location>
</feature>
<dbReference type="OrthoDB" id="3797035at2"/>
<keyword evidence="2" id="KW-0732">Signal</keyword>
<keyword evidence="1" id="KW-1133">Transmembrane helix</keyword>
<gene>
    <name evidence="3" type="ORF">ATK06_0737</name>
</gene>
<dbReference type="EMBL" id="PDJF01000001">
    <property type="protein sequence ID" value="PFG27661.1"/>
    <property type="molecule type" value="Genomic_DNA"/>
</dbReference>
<dbReference type="Proteomes" id="UP000221653">
    <property type="component" value="Unassembled WGS sequence"/>
</dbReference>
<feature type="signal peptide" evidence="2">
    <location>
        <begin position="1"/>
        <end position="27"/>
    </location>
</feature>
<evidence type="ECO:0000313" key="3">
    <source>
        <dbReference type="EMBL" id="PFG27661.1"/>
    </source>
</evidence>
<dbReference type="RefSeq" id="WP_053072929.1">
    <property type="nucleotide sequence ID" value="NZ_LDYE01000011.1"/>
</dbReference>
<feature type="chain" id="PRO_5013400906" description="Secreted protein" evidence="2">
    <location>
        <begin position="28"/>
        <end position="797"/>
    </location>
</feature>
<organism evidence="3 4">
    <name type="scientific">Corynebacterium renale</name>
    <dbReference type="NCBI Taxonomy" id="1724"/>
    <lineage>
        <taxon>Bacteria</taxon>
        <taxon>Bacillati</taxon>
        <taxon>Actinomycetota</taxon>
        <taxon>Actinomycetes</taxon>
        <taxon>Mycobacteriales</taxon>
        <taxon>Corynebacteriaceae</taxon>
        <taxon>Corynebacterium</taxon>
    </lineage>
</organism>
<evidence type="ECO:0000313" key="4">
    <source>
        <dbReference type="Proteomes" id="UP000221653"/>
    </source>
</evidence>
<keyword evidence="1" id="KW-0472">Membrane</keyword>
<name>A0A2A9DMR0_9CORY</name>
<evidence type="ECO:0000256" key="1">
    <source>
        <dbReference type="SAM" id="Phobius"/>
    </source>
</evidence>
<evidence type="ECO:0008006" key="5">
    <source>
        <dbReference type="Google" id="ProtNLM"/>
    </source>
</evidence>
<dbReference type="AlphaFoldDB" id="A0A2A9DMR0"/>
<accession>A0A2A9DMR0</accession>
<protein>
    <recommendedName>
        <fullName evidence="5">Secreted protein</fullName>
    </recommendedName>
</protein>